<protein>
    <submittedName>
        <fullName evidence="2">Uncharacterized protein</fullName>
    </submittedName>
</protein>
<feature type="chain" id="PRO_5020725275" evidence="1">
    <location>
        <begin position="25"/>
        <end position="78"/>
    </location>
</feature>
<gene>
    <name evidence="2" type="ORF">DFR29_110231</name>
</gene>
<comment type="caution">
    <text evidence="2">The sequence shown here is derived from an EMBL/GenBank/DDBJ whole genome shotgun (WGS) entry which is preliminary data.</text>
</comment>
<keyword evidence="1" id="KW-0732">Signal</keyword>
<evidence type="ECO:0000313" key="3">
    <source>
        <dbReference type="Proteomes" id="UP000295293"/>
    </source>
</evidence>
<dbReference type="EMBL" id="SNZH01000010">
    <property type="protein sequence ID" value="TDR41747.1"/>
    <property type="molecule type" value="Genomic_DNA"/>
</dbReference>
<evidence type="ECO:0000313" key="2">
    <source>
        <dbReference type="EMBL" id="TDR41747.1"/>
    </source>
</evidence>
<evidence type="ECO:0000256" key="1">
    <source>
        <dbReference type="SAM" id="SignalP"/>
    </source>
</evidence>
<reference evidence="2 3" key="1">
    <citation type="submission" date="2019-03" db="EMBL/GenBank/DDBJ databases">
        <title>Genomic Encyclopedia of Type Strains, Phase IV (KMG-IV): sequencing the most valuable type-strain genomes for metagenomic binning, comparative biology and taxonomic classification.</title>
        <authorList>
            <person name="Goeker M."/>
        </authorList>
    </citation>
    <scope>NUCLEOTIDE SEQUENCE [LARGE SCALE GENOMIC DNA]</scope>
    <source>
        <strain evidence="2 3">DSM 21667</strain>
    </source>
</reference>
<organism evidence="2 3">
    <name type="scientific">Tahibacter aquaticus</name>
    <dbReference type="NCBI Taxonomy" id="520092"/>
    <lineage>
        <taxon>Bacteria</taxon>
        <taxon>Pseudomonadati</taxon>
        <taxon>Pseudomonadota</taxon>
        <taxon>Gammaproteobacteria</taxon>
        <taxon>Lysobacterales</taxon>
        <taxon>Rhodanobacteraceae</taxon>
        <taxon>Tahibacter</taxon>
    </lineage>
</organism>
<proteinExistence type="predicted"/>
<name>A0A4R6YTK9_9GAMM</name>
<dbReference type="Proteomes" id="UP000295293">
    <property type="component" value="Unassembled WGS sequence"/>
</dbReference>
<keyword evidence="3" id="KW-1185">Reference proteome</keyword>
<sequence>MLAYARFVRVLLGVCLVQRAYARAGDGFAPNANAPVVTLAVQPDGKLVAGGQFTQSAWCDGTATAACIPQWMYSKARR</sequence>
<feature type="signal peptide" evidence="1">
    <location>
        <begin position="1"/>
        <end position="24"/>
    </location>
</feature>
<accession>A0A4R6YTK9</accession>
<dbReference type="AlphaFoldDB" id="A0A4R6YTK9"/>